<sequence length="33" mass="3721">MSMQANSPADDPPPLLLDQLPVEAFTFRARTYQ</sequence>
<reference evidence="2" key="3">
    <citation type="journal article" date="2022" name="bioRxiv">
        <title>A global pangenome for the wheat fungal pathogen Pyrenophora tritici-repentis and prediction of effector protein structural homology.</title>
        <authorList>
            <person name="Moolhuijzen P."/>
            <person name="See P.T."/>
            <person name="Shi G."/>
            <person name="Powell H.R."/>
            <person name="Cockram J."/>
            <person name="Jorgensen L.N."/>
            <person name="Benslimane H."/>
            <person name="Strelkov S.E."/>
            <person name="Turner J."/>
            <person name="Liu Z."/>
            <person name="Moffat C.S."/>
        </authorList>
    </citation>
    <scope>NUCLEOTIDE SEQUENCE</scope>
    <source>
        <strain evidence="2">86-124</strain>
    </source>
</reference>
<proteinExistence type="predicted"/>
<dbReference type="AlphaFoldDB" id="A0A834RRC4"/>
<evidence type="ECO:0000313" key="4">
    <source>
        <dbReference type="Proteomes" id="UP000249757"/>
    </source>
</evidence>
<comment type="caution">
    <text evidence="1">The sequence shown here is derived from an EMBL/GenBank/DDBJ whole genome shotgun (WGS) entry which is preliminary data.</text>
</comment>
<keyword evidence="4" id="KW-1185">Reference proteome</keyword>
<reference evidence="1 3" key="1">
    <citation type="journal article" date="2018" name="BMC Genomics">
        <title>Comparative genomics of the wheat fungal pathogen Pyrenophora tritici-repentis reveals chromosomal variations and genome plasticity.</title>
        <authorList>
            <person name="Moolhuijzen P."/>
            <person name="See P.T."/>
            <person name="Hane J.K."/>
            <person name="Shi G."/>
            <person name="Liu Z."/>
            <person name="Oliver R.P."/>
            <person name="Moffat C.S."/>
        </authorList>
    </citation>
    <scope>NUCLEOTIDE SEQUENCE [LARGE SCALE GENOMIC DNA]</scope>
    <source>
        <strain evidence="1">M4</strain>
    </source>
</reference>
<reference evidence="4" key="4">
    <citation type="journal article" date="2022" name="Microb. Genom.">
        <title>A global pangenome for the wheat fungal pathogen Pyrenophora tritici-repentis and prediction of effector protein structural homology.</title>
        <authorList>
            <person name="Moolhuijzen P.M."/>
            <person name="See P.T."/>
            <person name="Shi G."/>
            <person name="Powell H.R."/>
            <person name="Cockram J."/>
            <person name="Jorgensen L.N."/>
            <person name="Benslimane H."/>
            <person name="Strelkov S.E."/>
            <person name="Turner J."/>
            <person name="Liu Z."/>
            <person name="Moffat C.S."/>
        </authorList>
    </citation>
    <scope>NUCLEOTIDE SEQUENCE [LARGE SCALE GENOMIC DNA]</scope>
</reference>
<dbReference type="EMBL" id="NQIK02000007">
    <property type="protein sequence ID" value="KAF7568396.1"/>
    <property type="molecule type" value="Genomic_DNA"/>
</dbReference>
<gene>
    <name evidence="2" type="ORF">Ptr86124_013761</name>
    <name evidence="1" type="ORF">PtrM4_130090</name>
</gene>
<evidence type="ECO:0000313" key="3">
    <source>
        <dbReference type="Proteomes" id="UP000245464"/>
    </source>
</evidence>
<name>A0A834RRC4_9PLEO</name>
<protein>
    <submittedName>
        <fullName evidence="1">Uncharacterized protein</fullName>
    </submittedName>
</protein>
<dbReference type="Proteomes" id="UP000249757">
    <property type="component" value="Unassembled WGS sequence"/>
</dbReference>
<reference evidence="2" key="2">
    <citation type="submission" date="2021-05" db="EMBL/GenBank/DDBJ databases">
        <authorList>
            <person name="Moolhuijzen P.M."/>
            <person name="Moffat C.S."/>
        </authorList>
    </citation>
    <scope>NUCLEOTIDE SEQUENCE</scope>
    <source>
        <strain evidence="2">86-124</strain>
    </source>
</reference>
<dbReference type="Proteomes" id="UP000245464">
    <property type="component" value="Chromosome 7"/>
</dbReference>
<evidence type="ECO:0000313" key="1">
    <source>
        <dbReference type="EMBL" id="KAF7568396.1"/>
    </source>
</evidence>
<accession>A0A834RRC4</accession>
<dbReference type="EMBL" id="NRDI02000046">
    <property type="protein sequence ID" value="KAI1507317.1"/>
    <property type="molecule type" value="Genomic_DNA"/>
</dbReference>
<organism evidence="1 3">
    <name type="scientific">Pyrenophora tritici-repentis</name>
    <dbReference type="NCBI Taxonomy" id="45151"/>
    <lineage>
        <taxon>Eukaryota</taxon>
        <taxon>Fungi</taxon>
        <taxon>Dikarya</taxon>
        <taxon>Ascomycota</taxon>
        <taxon>Pezizomycotina</taxon>
        <taxon>Dothideomycetes</taxon>
        <taxon>Pleosporomycetidae</taxon>
        <taxon>Pleosporales</taxon>
        <taxon>Pleosporineae</taxon>
        <taxon>Pleosporaceae</taxon>
        <taxon>Pyrenophora</taxon>
    </lineage>
</organism>
<evidence type="ECO:0000313" key="2">
    <source>
        <dbReference type="EMBL" id="KAI1507317.1"/>
    </source>
</evidence>